<protein>
    <submittedName>
        <fullName evidence="1">Uncharacterized protein</fullName>
    </submittedName>
</protein>
<keyword evidence="2" id="KW-1185">Reference proteome</keyword>
<evidence type="ECO:0000313" key="2">
    <source>
        <dbReference type="Proteomes" id="UP001055072"/>
    </source>
</evidence>
<proteinExistence type="predicted"/>
<evidence type="ECO:0000313" key="1">
    <source>
        <dbReference type="EMBL" id="KAI0090266.1"/>
    </source>
</evidence>
<organism evidence="1 2">
    <name type="scientific">Irpex rosettiformis</name>
    <dbReference type="NCBI Taxonomy" id="378272"/>
    <lineage>
        <taxon>Eukaryota</taxon>
        <taxon>Fungi</taxon>
        <taxon>Dikarya</taxon>
        <taxon>Basidiomycota</taxon>
        <taxon>Agaricomycotina</taxon>
        <taxon>Agaricomycetes</taxon>
        <taxon>Polyporales</taxon>
        <taxon>Irpicaceae</taxon>
        <taxon>Irpex</taxon>
    </lineage>
</organism>
<accession>A0ACB8U7U3</accession>
<comment type="caution">
    <text evidence="1">The sequence shown here is derived from an EMBL/GenBank/DDBJ whole genome shotgun (WGS) entry which is preliminary data.</text>
</comment>
<dbReference type="EMBL" id="MU274908">
    <property type="protein sequence ID" value="KAI0090266.1"/>
    <property type="molecule type" value="Genomic_DNA"/>
</dbReference>
<reference evidence="1" key="1">
    <citation type="journal article" date="2021" name="Environ. Microbiol.">
        <title>Gene family expansions and transcriptome signatures uncover fungal adaptations to wood decay.</title>
        <authorList>
            <person name="Hage H."/>
            <person name="Miyauchi S."/>
            <person name="Viragh M."/>
            <person name="Drula E."/>
            <person name="Min B."/>
            <person name="Chaduli D."/>
            <person name="Navarro D."/>
            <person name="Favel A."/>
            <person name="Norest M."/>
            <person name="Lesage-Meessen L."/>
            <person name="Balint B."/>
            <person name="Merenyi Z."/>
            <person name="de Eugenio L."/>
            <person name="Morin E."/>
            <person name="Martinez A.T."/>
            <person name="Baldrian P."/>
            <person name="Stursova M."/>
            <person name="Martinez M.J."/>
            <person name="Novotny C."/>
            <person name="Magnuson J.K."/>
            <person name="Spatafora J.W."/>
            <person name="Maurice S."/>
            <person name="Pangilinan J."/>
            <person name="Andreopoulos W."/>
            <person name="LaButti K."/>
            <person name="Hundley H."/>
            <person name="Na H."/>
            <person name="Kuo A."/>
            <person name="Barry K."/>
            <person name="Lipzen A."/>
            <person name="Henrissat B."/>
            <person name="Riley R."/>
            <person name="Ahrendt S."/>
            <person name="Nagy L.G."/>
            <person name="Grigoriev I.V."/>
            <person name="Martin F."/>
            <person name="Rosso M.N."/>
        </authorList>
    </citation>
    <scope>NUCLEOTIDE SEQUENCE</scope>
    <source>
        <strain evidence="1">CBS 384.51</strain>
    </source>
</reference>
<name>A0ACB8U7U3_9APHY</name>
<gene>
    <name evidence="1" type="ORF">BDY19DRAFT_761730</name>
</gene>
<sequence>MSSLATAFAYANALPAGPVVADAGHRAMKTKTSVGLGLGLPTEVLHTSIASSKSACVGLGIYTPDSDFANGGCGLVMGTVNPLTSDDDEDMFATSSTSPEMMGTRLPRRRLPLLPSPTFTDSDYAPMRTPSPSLMAKQMTPPRVLFAFAPPSVPKLSLIDSEVSEGWDLSSGLPSTESISTGLNLLCLSDEELMDYIPSGIVDVDDDKSQAVGLGLSLAELNGPDLMLTLHEHGFRDNKLKDSNSNVSSNSASTTTTSILSSSPPSSSCFFNPLFSGKTCTHLSPYLLPHLTSRYLTEGYMAHPKPRKAKVCVGFSLEDGTPVVDMIITESSSSEQMEEKNECPTLGFESPEFWEKYLGVLYGHP</sequence>
<dbReference type="Proteomes" id="UP001055072">
    <property type="component" value="Unassembled WGS sequence"/>
</dbReference>